<keyword evidence="4" id="KW-0804">Transcription</keyword>
<dbReference type="RefSeq" id="WP_386064287.1">
    <property type="nucleotide sequence ID" value="NZ_JBHLTQ010000005.1"/>
</dbReference>
<dbReference type="SUPFAM" id="SSF88946">
    <property type="entry name" value="Sigma2 domain of RNA polymerase sigma factors"/>
    <property type="match status" value="1"/>
</dbReference>
<dbReference type="InterPro" id="IPR007627">
    <property type="entry name" value="RNA_pol_sigma70_r2"/>
</dbReference>
<dbReference type="InterPro" id="IPR013249">
    <property type="entry name" value="RNA_pol_sigma70_r4_t2"/>
</dbReference>
<evidence type="ECO:0000256" key="4">
    <source>
        <dbReference type="ARBA" id="ARBA00023163"/>
    </source>
</evidence>
<dbReference type="InterPro" id="IPR039425">
    <property type="entry name" value="RNA_pol_sigma-70-like"/>
</dbReference>
<comment type="caution">
    <text evidence="7">The sequence shown here is derived from an EMBL/GenBank/DDBJ whole genome shotgun (WGS) entry which is preliminary data.</text>
</comment>
<dbReference type="InterPro" id="IPR014284">
    <property type="entry name" value="RNA_pol_sigma-70_dom"/>
</dbReference>
<dbReference type="CDD" id="cd06171">
    <property type="entry name" value="Sigma70_r4"/>
    <property type="match status" value="1"/>
</dbReference>
<feature type="domain" description="RNA polymerase sigma-70 region 2" evidence="5">
    <location>
        <begin position="24"/>
        <end position="91"/>
    </location>
</feature>
<dbReference type="InterPro" id="IPR013325">
    <property type="entry name" value="RNA_pol_sigma_r2"/>
</dbReference>
<dbReference type="NCBIfam" id="TIGR02937">
    <property type="entry name" value="sigma70-ECF"/>
    <property type="match status" value="1"/>
</dbReference>
<keyword evidence="2" id="KW-0805">Transcription regulation</keyword>
<dbReference type="PANTHER" id="PTHR43133:SF51">
    <property type="entry name" value="RNA POLYMERASE SIGMA FACTOR"/>
    <property type="match status" value="1"/>
</dbReference>
<protein>
    <submittedName>
        <fullName evidence="7">RNA polymerase sigma factor</fullName>
    </submittedName>
</protein>
<dbReference type="Pfam" id="PF04542">
    <property type="entry name" value="Sigma70_r2"/>
    <property type="match status" value="1"/>
</dbReference>
<dbReference type="Proteomes" id="UP001589832">
    <property type="component" value="Unassembled WGS sequence"/>
</dbReference>
<gene>
    <name evidence="7" type="ORF">ACFFGA_11875</name>
</gene>
<keyword evidence="3" id="KW-0731">Sigma factor</keyword>
<dbReference type="EMBL" id="JBHLTQ010000005">
    <property type="protein sequence ID" value="MFC0605257.1"/>
    <property type="molecule type" value="Genomic_DNA"/>
</dbReference>
<evidence type="ECO:0000256" key="3">
    <source>
        <dbReference type="ARBA" id="ARBA00023082"/>
    </source>
</evidence>
<comment type="similarity">
    <text evidence="1">Belongs to the sigma-70 factor family. ECF subfamily.</text>
</comment>
<dbReference type="Pfam" id="PF08281">
    <property type="entry name" value="Sigma70_r4_2"/>
    <property type="match status" value="1"/>
</dbReference>
<proteinExistence type="inferred from homology"/>
<feature type="domain" description="RNA polymerase sigma factor 70 region 4 type 2" evidence="6">
    <location>
        <begin position="124"/>
        <end position="175"/>
    </location>
</feature>
<dbReference type="Gene3D" id="1.10.10.10">
    <property type="entry name" value="Winged helix-like DNA-binding domain superfamily/Winged helix DNA-binding domain"/>
    <property type="match status" value="1"/>
</dbReference>
<dbReference type="InterPro" id="IPR036388">
    <property type="entry name" value="WH-like_DNA-bd_sf"/>
</dbReference>
<name>A0ABV6QAF1_9FLAO</name>
<evidence type="ECO:0000259" key="6">
    <source>
        <dbReference type="Pfam" id="PF08281"/>
    </source>
</evidence>
<accession>A0ABV6QAF1</accession>
<dbReference type="Gene3D" id="1.10.1740.10">
    <property type="match status" value="1"/>
</dbReference>
<evidence type="ECO:0000259" key="5">
    <source>
        <dbReference type="Pfam" id="PF04542"/>
    </source>
</evidence>
<dbReference type="InterPro" id="IPR013324">
    <property type="entry name" value="RNA_pol_sigma_r3/r4-like"/>
</dbReference>
<reference evidence="7 8" key="1">
    <citation type="submission" date="2024-09" db="EMBL/GenBank/DDBJ databases">
        <authorList>
            <person name="Sun Q."/>
            <person name="Mori K."/>
        </authorList>
    </citation>
    <scope>NUCLEOTIDE SEQUENCE [LARGE SCALE GENOMIC DNA]</scope>
    <source>
        <strain evidence="7 8">NCAIM B.02481</strain>
    </source>
</reference>
<dbReference type="SUPFAM" id="SSF88659">
    <property type="entry name" value="Sigma3 and sigma4 domains of RNA polymerase sigma factors"/>
    <property type="match status" value="1"/>
</dbReference>
<evidence type="ECO:0000313" key="7">
    <source>
        <dbReference type="EMBL" id="MFC0605257.1"/>
    </source>
</evidence>
<keyword evidence="8" id="KW-1185">Reference proteome</keyword>
<sequence>MTTNDENILIQSIKDGDAKAYAQLVNRYKAMVYTLALRMLKNREEAEEVAQDTFIKVFRSLHKFKGDSKFSTWVYRVAYNTCLDTIKKNKKYINDVAIDEFTFNKLDVIDNALENIIKEEKSALIKACINKLPEDSSALLTLFYFEELSLDEISTIINIEANTVKVKLFRARKKLAVILEQYLQPQNSMNYGTR</sequence>
<organism evidence="7 8">
    <name type="scientific">Winogradskyella pulchriflava</name>
    <dbReference type="NCBI Taxonomy" id="1110688"/>
    <lineage>
        <taxon>Bacteria</taxon>
        <taxon>Pseudomonadati</taxon>
        <taxon>Bacteroidota</taxon>
        <taxon>Flavobacteriia</taxon>
        <taxon>Flavobacteriales</taxon>
        <taxon>Flavobacteriaceae</taxon>
        <taxon>Winogradskyella</taxon>
    </lineage>
</organism>
<evidence type="ECO:0000256" key="2">
    <source>
        <dbReference type="ARBA" id="ARBA00023015"/>
    </source>
</evidence>
<dbReference type="PANTHER" id="PTHR43133">
    <property type="entry name" value="RNA POLYMERASE ECF-TYPE SIGMA FACTO"/>
    <property type="match status" value="1"/>
</dbReference>
<evidence type="ECO:0000313" key="8">
    <source>
        <dbReference type="Proteomes" id="UP001589832"/>
    </source>
</evidence>
<evidence type="ECO:0000256" key="1">
    <source>
        <dbReference type="ARBA" id="ARBA00010641"/>
    </source>
</evidence>